<keyword evidence="3" id="KW-0812">Transmembrane</keyword>
<dbReference type="EMBL" id="BAAAGS010000064">
    <property type="protein sequence ID" value="GAA0554487.1"/>
    <property type="molecule type" value="Genomic_DNA"/>
</dbReference>
<evidence type="ECO:0000256" key="3">
    <source>
        <dbReference type="SAM" id="Phobius"/>
    </source>
</evidence>
<keyword evidence="3" id="KW-1133">Transmembrane helix</keyword>
<evidence type="ECO:0000256" key="2">
    <source>
        <dbReference type="ARBA" id="ARBA00023163"/>
    </source>
</evidence>
<feature type="transmembrane region" description="Helical" evidence="3">
    <location>
        <begin position="159"/>
        <end position="180"/>
    </location>
</feature>
<reference evidence="5" key="1">
    <citation type="journal article" date="2019" name="Int. J. Syst. Evol. Microbiol.">
        <title>The Global Catalogue of Microorganisms (GCM) 10K type strain sequencing project: providing services to taxonomists for standard genome sequencing and annotation.</title>
        <authorList>
            <consortium name="The Broad Institute Genomics Platform"/>
            <consortium name="The Broad Institute Genome Sequencing Center for Infectious Disease"/>
            <person name="Wu L."/>
            <person name="Ma J."/>
        </authorList>
    </citation>
    <scope>NUCLEOTIDE SEQUENCE [LARGE SCALE GENOMIC DNA]</scope>
    <source>
        <strain evidence="5">JCM 10303</strain>
    </source>
</reference>
<feature type="transmembrane region" description="Helical" evidence="3">
    <location>
        <begin position="74"/>
        <end position="100"/>
    </location>
</feature>
<feature type="transmembrane region" description="Helical" evidence="3">
    <location>
        <begin position="186"/>
        <end position="204"/>
    </location>
</feature>
<gene>
    <name evidence="4" type="ORF">GCM10009533_60540</name>
</gene>
<comment type="caution">
    <text evidence="4">The sequence shown here is derived from an EMBL/GenBank/DDBJ whole genome shotgun (WGS) entry which is preliminary data.</text>
</comment>
<accession>A0ABP3NVZ7</accession>
<proteinExistence type="predicted"/>
<keyword evidence="2" id="KW-0804">Transcription</keyword>
<feature type="transmembrane region" description="Helical" evidence="3">
    <location>
        <begin position="120"/>
        <end position="138"/>
    </location>
</feature>
<evidence type="ECO:0000313" key="5">
    <source>
        <dbReference type="Proteomes" id="UP001500729"/>
    </source>
</evidence>
<dbReference type="Gene3D" id="1.10.10.1320">
    <property type="entry name" value="Anti-sigma factor, zinc-finger domain"/>
    <property type="match status" value="1"/>
</dbReference>
<dbReference type="InterPro" id="IPR041916">
    <property type="entry name" value="Anti_sigma_zinc_sf"/>
</dbReference>
<dbReference type="Proteomes" id="UP001500729">
    <property type="component" value="Unassembled WGS sequence"/>
</dbReference>
<keyword evidence="1" id="KW-0805">Transcription regulation</keyword>
<evidence type="ECO:0000313" key="4">
    <source>
        <dbReference type="EMBL" id="GAA0554487.1"/>
    </source>
</evidence>
<protein>
    <submittedName>
        <fullName evidence="4">Zf-HC2 domain-containing protein</fullName>
    </submittedName>
</protein>
<sequence>MTHQHFPASTLRAYAEGALTDADAIEDHLLDCTDCRRLVNESALDDPLVQQVRTGLTALPPQPPRPSRWRRLRVLLNAAPAVRGAWLFTVLATLAGAVAADLLGGPGGGVGPWWSEHGSALLLVAPALPVLGVALCFGRLGDPAYEITASTASGGLRLVLWRTLSVLLTTVPATVLVGTVTGRVTATAWLLPCLALTAMTLALGSLLRIEAAATAIAVGWLVVAVGPLLADRVPVVLDRPLPLLWSALIAVSAFVLFLHRTTFHDSRS</sequence>
<keyword evidence="5" id="KW-1185">Reference proteome</keyword>
<evidence type="ECO:0000256" key="1">
    <source>
        <dbReference type="ARBA" id="ARBA00023015"/>
    </source>
</evidence>
<keyword evidence="3" id="KW-0472">Membrane</keyword>
<dbReference type="RefSeq" id="WP_009949269.1">
    <property type="nucleotide sequence ID" value="NZ_BAAAGS010000064.1"/>
</dbReference>
<organism evidence="4 5">
    <name type="scientific">Saccharopolyspora erythraea</name>
    <name type="common">Streptomyces erythraeus</name>
    <dbReference type="NCBI Taxonomy" id="1836"/>
    <lineage>
        <taxon>Bacteria</taxon>
        <taxon>Bacillati</taxon>
        <taxon>Actinomycetota</taxon>
        <taxon>Actinomycetes</taxon>
        <taxon>Pseudonocardiales</taxon>
        <taxon>Pseudonocardiaceae</taxon>
        <taxon>Saccharopolyspora</taxon>
    </lineage>
</organism>
<feature type="transmembrane region" description="Helical" evidence="3">
    <location>
        <begin position="211"/>
        <end position="230"/>
    </location>
</feature>
<name>A0ABP3NVZ7_SACER</name>
<feature type="transmembrane region" description="Helical" evidence="3">
    <location>
        <begin position="242"/>
        <end position="259"/>
    </location>
</feature>